<evidence type="ECO:0000256" key="2">
    <source>
        <dbReference type="ARBA" id="ARBA00022722"/>
    </source>
</evidence>
<dbReference type="GO" id="GO:0003724">
    <property type="term" value="F:RNA helicase activity"/>
    <property type="evidence" value="ECO:0007669"/>
    <property type="project" value="UniProtKB-EC"/>
</dbReference>
<comment type="caution">
    <text evidence="17">The sequence shown here is derived from an EMBL/GenBank/DDBJ whole genome shotgun (WGS) entry which is preliminary data.</text>
</comment>
<dbReference type="InterPro" id="IPR001870">
    <property type="entry name" value="B30.2/SPRY"/>
</dbReference>
<evidence type="ECO:0000256" key="4">
    <source>
        <dbReference type="ARBA" id="ARBA00022801"/>
    </source>
</evidence>
<dbReference type="InterPro" id="IPR014014">
    <property type="entry name" value="RNA_helicase_DEAD_Q_motif"/>
</dbReference>
<dbReference type="PROSITE" id="PS50188">
    <property type="entry name" value="B302_SPRY"/>
    <property type="match status" value="1"/>
</dbReference>
<evidence type="ECO:0000256" key="5">
    <source>
        <dbReference type="ARBA" id="ARBA00022806"/>
    </source>
</evidence>
<feature type="domain" description="Helicase ATP-binding" evidence="14">
    <location>
        <begin position="253"/>
        <end position="430"/>
    </location>
</feature>
<dbReference type="SUPFAM" id="SSF52540">
    <property type="entry name" value="P-loop containing nucleoside triphosphate hydrolases"/>
    <property type="match status" value="2"/>
</dbReference>
<keyword evidence="8 11" id="KW-0694">RNA-binding</keyword>
<dbReference type="Gene3D" id="3.40.50.300">
    <property type="entry name" value="P-loop containing nucleotide triphosphate hydrolases"/>
    <property type="match status" value="3"/>
</dbReference>
<dbReference type="GO" id="GO:0005524">
    <property type="term" value="F:ATP binding"/>
    <property type="evidence" value="ECO:0007669"/>
    <property type="project" value="UniProtKB-UniRule"/>
</dbReference>
<dbReference type="GO" id="GO:0003723">
    <property type="term" value="F:RNA binding"/>
    <property type="evidence" value="ECO:0007669"/>
    <property type="project" value="UniProtKB-UniRule"/>
</dbReference>
<dbReference type="PROSITE" id="PS00039">
    <property type="entry name" value="DEAD_ATP_HELICASE"/>
    <property type="match status" value="1"/>
</dbReference>
<keyword evidence="18" id="KW-1185">Reference proteome</keyword>
<feature type="short sequence motif" description="Q motif" evidence="9">
    <location>
        <begin position="2"/>
        <end position="30"/>
    </location>
</feature>
<dbReference type="CDD" id="cd18787">
    <property type="entry name" value="SF2_C_DEAD"/>
    <property type="match status" value="1"/>
</dbReference>
<feature type="region of interest" description="Disordered" evidence="12">
    <location>
        <begin position="458"/>
        <end position="481"/>
    </location>
</feature>
<dbReference type="AlphaFoldDB" id="A0AAV1IMF9"/>
<feature type="region of interest" description="Disordered" evidence="12">
    <location>
        <begin position="71"/>
        <end position="95"/>
    </location>
</feature>
<dbReference type="CDD" id="cd12873">
    <property type="entry name" value="SPRY_DDX1"/>
    <property type="match status" value="1"/>
</dbReference>
<evidence type="ECO:0000259" key="15">
    <source>
        <dbReference type="PROSITE" id="PS51194"/>
    </source>
</evidence>
<dbReference type="InterPro" id="IPR011545">
    <property type="entry name" value="DEAD/DEAH_box_helicase_dom"/>
</dbReference>
<dbReference type="InterPro" id="IPR014001">
    <property type="entry name" value="Helicase_ATP-bd"/>
</dbReference>
<dbReference type="Pfam" id="PF00622">
    <property type="entry name" value="SPRY"/>
    <property type="match status" value="1"/>
</dbReference>
<dbReference type="InterPro" id="IPR003877">
    <property type="entry name" value="SPRY_dom"/>
</dbReference>
<feature type="domain" description="Helicase C-terminal" evidence="15">
    <location>
        <begin position="496"/>
        <end position="693"/>
    </location>
</feature>
<dbReference type="SMART" id="SM00487">
    <property type="entry name" value="DEXDc"/>
    <property type="match status" value="1"/>
</dbReference>
<evidence type="ECO:0000256" key="9">
    <source>
        <dbReference type="PROSITE-ProRule" id="PRU00552"/>
    </source>
</evidence>
<evidence type="ECO:0000259" key="16">
    <source>
        <dbReference type="PROSITE" id="PS51195"/>
    </source>
</evidence>
<dbReference type="PROSITE" id="PS51195">
    <property type="entry name" value="Q_MOTIF"/>
    <property type="match status" value="1"/>
</dbReference>
<sequence length="754" mass="81819">MSAFEELGLMPELIRGVEEMEWLLPTPVQSESIPLILGGGDVMAAAETGSGKTGAFALPILQLVHETLTARQHKSSASAHPEGTGAQHSAPPPCRLSTHDKDALFNVLEEGLRCQATVKGWVGGRATVGAFSGRVYYEVTCDGDGLCRVGWATRAAAYEIGKDKRSFGYGSTGKKSHGGSFDDYGKAFGKGDVIGCMLDFSLSPSSVRFSVNGADQGMAFPLPEHMKGRSNALFPAVTLKALAACVNFGATPFRHMPPGYAGISAAPAEAVTTAVIEEEADASSSSGCSPTALILEPSRDLALQVHDIISEMRKHLEAPSLRNALIVGGHDPHAAKAQLQGVHIITGTPGRIRDMVESGKLSLSAVKYFVLDEADRLLDTGNQDLILNLFSRFAKAGTGAARLQVMMFSATLHSQDVKDIAQRVCHQPILIDLKGKEAVPEAVDHVLVPVDPREDRSWLQSQPAVSTDNTHRHDSTGLSSDSAAGWSEAVKRLKPRVLQRLIDAHKMEQCLVFCRTNFDCDNLEAFFNALGGGQAWRGLKESGKENPYSCVVLAGARSTGERREALQAFKDGAVRFLICTDVAARGLDISGLPYVVNVTLPDRAEDYIHRVGRVGRAERLGLAISLVSRVPEKVWYCKQKGYKPWLKPKERDTRTHEEGGHTIWYNEQELLKDIEARLKQKIQAVNEDMSLPKDIAARVGGQPGSGQAYGEHREGGTSKEALVHLEHLRPAMERLAHLESLAQGFFFKRQRQSL</sequence>
<dbReference type="InterPro" id="IPR027417">
    <property type="entry name" value="P-loop_NTPase"/>
</dbReference>
<evidence type="ECO:0000256" key="10">
    <source>
        <dbReference type="RuleBase" id="RU000492"/>
    </source>
</evidence>
<proteinExistence type="inferred from homology"/>
<dbReference type="InterPro" id="IPR043136">
    <property type="entry name" value="B30.2/SPRY_sf"/>
</dbReference>
<evidence type="ECO:0000256" key="7">
    <source>
        <dbReference type="ARBA" id="ARBA00022840"/>
    </source>
</evidence>
<dbReference type="Gene3D" id="2.60.120.920">
    <property type="match status" value="1"/>
</dbReference>
<protein>
    <recommendedName>
        <fullName evidence="11">ATP-dependent RNA helicase</fullName>
        <ecNumber evidence="11">3.6.4.13</ecNumber>
    </recommendedName>
</protein>
<evidence type="ECO:0000313" key="17">
    <source>
        <dbReference type="EMBL" id="CAK0787422.1"/>
    </source>
</evidence>
<keyword evidence="2" id="KW-0540">Nuclease</keyword>
<dbReference type="EMBL" id="CAUYUE010000017">
    <property type="protein sequence ID" value="CAK0787422.1"/>
    <property type="molecule type" value="Genomic_DNA"/>
</dbReference>
<evidence type="ECO:0000256" key="6">
    <source>
        <dbReference type="ARBA" id="ARBA00022839"/>
    </source>
</evidence>
<dbReference type="SMART" id="SM00449">
    <property type="entry name" value="SPRY"/>
    <property type="match status" value="1"/>
</dbReference>
<keyword evidence="4 10" id="KW-0378">Hydrolase</keyword>
<evidence type="ECO:0000256" key="12">
    <source>
        <dbReference type="SAM" id="MobiDB-lite"/>
    </source>
</evidence>
<feature type="compositionally biased region" description="Polar residues" evidence="12">
    <location>
        <begin position="458"/>
        <end position="468"/>
    </location>
</feature>
<keyword evidence="6" id="KW-0269">Exonuclease</keyword>
<evidence type="ECO:0000256" key="11">
    <source>
        <dbReference type="RuleBase" id="RU365068"/>
    </source>
</evidence>
<evidence type="ECO:0000259" key="14">
    <source>
        <dbReference type="PROSITE" id="PS51192"/>
    </source>
</evidence>
<name>A0AAV1IMF9_9CHLO</name>
<dbReference type="InterPro" id="IPR001650">
    <property type="entry name" value="Helicase_C-like"/>
</dbReference>
<dbReference type="PANTHER" id="PTHR24031">
    <property type="entry name" value="RNA HELICASE"/>
    <property type="match status" value="1"/>
</dbReference>
<accession>A0AAV1IMF9</accession>
<dbReference type="SMART" id="SM00490">
    <property type="entry name" value="HELICc"/>
    <property type="match status" value="1"/>
</dbReference>
<feature type="domain" description="DEAD-box RNA helicase Q" evidence="16">
    <location>
        <begin position="2"/>
        <end position="30"/>
    </location>
</feature>
<dbReference type="Pfam" id="PF00270">
    <property type="entry name" value="DEAD"/>
    <property type="match status" value="2"/>
</dbReference>
<keyword evidence="3 10" id="KW-0547">Nucleotide-binding</keyword>
<evidence type="ECO:0000259" key="13">
    <source>
        <dbReference type="PROSITE" id="PS50188"/>
    </source>
</evidence>
<evidence type="ECO:0000256" key="1">
    <source>
        <dbReference type="ARBA" id="ARBA00008765"/>
    </source>
</evidence>
<dbReference type="Proteomes" id="UP001314263">
    <property type="component" value="Unassembled WGS sequence"/>
</dbReference>
<evidence type="ECO:0000256" key="8">
    <source>
        <dbReference type="ARBA" id="ARBA00022884"/>
    </source>
</evidence>
<dbReference type="SUPFAM" id="SSF49899">
    <property type="entry name" value="Concanavalin A-like lectins/glucanases"/>
    <property type="match status" value="1"/>
</dbReference>
<dbReference type="PROSITE" id="PS51194">
    <property type="entry name" value="HELICASE_CTER"/>
    <property type="match status" value="1"/>
</dbReference>
<keyword evidence="7 10" id="KW-0067">ATP-binding</keyword>
<feature type="domain" description="B30.2/SPRY" evidence="13">
    <location>
        <begin position="63"/>
        <end position="253"/>
    </location>
</feature>
<dbReference type="PROSITE" id="PS51192">
    <property type="entry name" value="HELICASE_ATP_BIND_1"/>
    <property type="match status" value="1"/>
</dbReference>
<organism evidence="17 18">
    <name type="scientific">Coccomyxa viridis</name>
    <dbReference type="NCBI Taxonomy" id="1274662"/>
    <lineage>
        <taxon>Eukaryota</taxon>
        <taxon>Viridiplantae</taxon>
        <taxon>Chlorophyta</taxon>
        <taxon>core chlorophytes</taxon>
        <taxon>Trebouxiophyceae</taxon>
        <taxon>Trebouxiophyceae incertae sedis</taxon>
        <taxon>Coccomyxaceae</taxon>
        <taxon>Coccomyxa</taxon>
    </lineage>
</organism>
<dbReference type="Pfam" id="PF00271">
    <property type="entry name" value="Helicase_C"/>
    <property type="match status" value="1"/>
</dbReference>
<evidence type="ECO:0000256" key="3">
    <source>
        <dbReference type="ARBA" id="ARBA00022741"/>
    </source>
</evidence>
<gene>
    <name evidence="17" type="ORF">CVIRNUC_010642</name>
</gene>
<dbReference type="InterPro" id="IPR000629">
    <property type="entry name" value="RNA-helicase_DEAD-box_CS"/>
</dbReference>
<comment type="function">
    <text evidence="11">RNA helicase.</text>
</comment>
<comment type="catalytic activity">
    <reaction evidence="11">
        <text>ATP + H2O = ADP + phosphate + H(+)</text>
        <dbReference type="Rhea" id="RHEA:13065"/>
        <dbReference type="ChEBI" id="CHEBI:15377"/>
        <dbReference type="ChEBI" id="CHEBI:15378"/>
        <dbReference type="ChEBI" id="CHEBI:30616"/>
        <dbReference type="ChEBI" id="CHEBI:43474"/>
        <dbReference type="ChEBI" id="CHEBI:456216"/>
        <dbReference type="EC" id="3.6.4.13"/>
    </reaction>
</comment>
<evidence type="ECO:0000313" key="18">
    <source>
        <dbReference type="Proteomes" id="UP001314263"/>
    </source>
</evidence>
<dbReference type="GO" id="GO:0004527">
    <property type="term" value="F:exonuclease activity"/>
    <property type="evidence" value="ECO:0007669"/>
    <property type="project" value="UniProtKB-KW"/>
</dbReference>
<comment type="similarity">
    <text evidence="1">Belongs to the DEAD box helicase family. DDX1 subfamily.</text>
</comment>
<comment type="domain">
    <text evidence="11">The helicase domain is involved in the stimulation of RELA transcriptional activity.</text>
</comment>
<dbReference type="EC" id="3.6.4.13" evidence="11"/>
<dbReference type="InterPro" id="IPR013320">
    <property type="entry name" value="ConA-like_dom_sf"/>
</dbReference>
<reference evidence="17 18" key="1">
    <citation type="submission" date="2023-10" db="EMBL/GenBank/DDBJ databases">
        <authorList>
            <person name="Maclean D."/>
            <person name="Macfadyen A."/>
        </authorList>
    </citation>
    <scope>NUCLEOTIDE SEQUENCE [LARGE SCALE GENOMIC DNA]</scope>
</reference>
<keyword evidence="5 10" id="KW-0347">Helicase</keyword>